<dbReference type="Proteomes" id="UP000823934">
    <property type="component" value="Unassembled WGS sequence"/>
</dbReference>
<reference evidence="2" key="2">
    <citation type="submission" date="2021-04" db="EMBL/GenBank/DDBJ databases">
        <authorList>
            <person name="Gilroy R."/>
        </authorList>
    </citation>
    <scope>NUCLEOTIDE SEQUENCE</scope>
    <source>
        <strain evidence="2">CHK160-9182</strain>
    </source>
</reference>
<sequence>MEIERDAVGELRRYFNQWFFKEAQKNVEIDIDHPRSLQQVIEQAQMNIQHQRRRSQSPSEVITSGDEEDCAVKLKYVQQLLLMSEDELLARLAYLKKVIVPK</sequence>
<dbReference type="AlphaFoldDB" id="A0A9D1Q7M7"/>
<comment type="caution">
    <text evidence="2">The sequence shown here is derived from an EMBL/GenBank/DDBJ whole genome shotgun (WGS) entry which is preliminary data.</text>
</comment>
<accession>A0A9D1Q7M7</accession>
<feature type="region of interest" description="Disordered" evidence="1">
    <location>
        <begin position="46"/>
        <end position="65"/>
    </location>
</feature>
<gene>
    <name evidence="2" type="ORF">H9889_08905</name>
</gene>
<evidence type="ECO:0000313" key="2">
    <source>
        <dbReference type="EMBL" id="HIW07423.1"/>
    </source>
</evidence>
<name>A0A9D1Q7M7_9GAMM</name>
<dbReference type="EMBL" id="DXHP01000194">
    <property type="protein sequence ID" value="HIW07423.1"/>
    <property type="molecule type" value="Genomic_DNA"/>
</dbReference>
<evidence type="ECO:0000256" key="1">
    <source>
        <dbReference type="SAM" id="MobiDB-lite"/>
    </source>
</evidence>
<proteinExistence type="predicted"/>
<organism evidence="2 3">
    <name type="scientific">Candidatus Ignatzschineria merdigallinarum</name>
    <dbReference type="NCBI Taxonomy" id="2838621"/>
    <lineage>
        <taxon>Bacteria</taxon>
        <taxon>Pseudomonadati</taxon>
        <taxon>Pseudomonadota</taxon>
        <taxon>Gammaproteobacteria</taxon>
        <taxon>Cardiobacteriales</taxon>
        <taxon>Ignatzschineriaceae</taxon>
        <taxon>Ignatzschineria</taxon>
    </lineage>
</organism>
<protein>
    <submittedName>
        <fullName evidence="2">Uncharacterized protein</fullName>
    </submittedName>
</protein>
<evidence type="ECO:0000313" key="3">
    <source>
        <dbReference type="Proteomes" id="UP000823934"/>
    </source>
</evidence>
<reference evidence="2" key="1">
    <citation type="journal article" date="2021" name="PeerJ">
        <title>Extensive microbial diversity within the chicken gut microbiome revealed by metagenomics and culture.</title>
        <authorList>
            <person name="Gilroy R."/>
            <person name="Ravi A."/>
            <person name="Getino M."/>
            <person name="Pursley I."/>
            <person name="Horton D.L."/>
            <person name="Alikhan N.F."/>
            <person name="Baker D."/>
            <person name="Gharbi K."/>
            <person name="Hall N."/>
            <person name="Watson M."/>
            <person name="Adriaenssens E.M."/>
            <person name="Foster-Nyarko E."/>
            <person name="Jarju S."/>
            <person name="Secka A."/>
            <person name="Antonio M."/>
            <person name="Oren A."/>
            <person name="Chaudhuri R.R."/>
            <person name="La Ragione R."/>
            <person name="Hildebrand F."/>
            <person name="Pallen M.J."/>
        </authorList>
    </citation>
    <scope>NUCLEOTIDE SEQUENCE</scope>
    <source>
        <strain evidence="2">CHK160-9182</strain>
    </source>
</reference>